<accession>A0A3A8QD74</accession>
<proteinExistence type="predicted"/>
<keyword evidence="1" id="KW-1133">Transmembrane helix</keyword>
<evidence type="ECO:0000313" key="2">
    <source>
        <dbReference type="EMBL" id="RKH66659.1"/>
    </source>
</evidence>
<protein>
    <submittedName>
        <fullName evidence="2">Uncharacterized protein</fullName>
    </submittedName>
</protein>
<evidence type="ECO:0000313" key="3">
    <source>
        <dbReference type="Proteomes" id="UP000267003"/>
    </source>
</evidence>
<dbReference type="Proteomes" id="UP000267003">
    <property type="component" value="Unassembled WGS sequence"/>
</dbReference>
<keyword evidence="1" id="KW-0812">Transmembrane</keyword>
<evidence type="ECO:0000256" key="1">
    <source>
        <dbReference type="SAM" id="Phobius"/>
    </source>
</evidence>
<keyword evidence="3" id="KW-1185">Reference proteome</keyword>
<gene>
    <name evidence="2" type="ORF">D7W81_15165</name>
</gene>
<comment type="caution">
    <text evidence="2">The sequence shown here is derived from an EMBL/GenBank/DDBJ whole genome shotgun (WGS) entry which is preliminary data.</text>
</comment>
<dbReference type="AlphaFoldDB" id="A0A3A8QD74"/>
<dbReference type="EMBL" id="RAWK01000080">
    <property type="protein sequence ID" value="RKH66659.1"/>
    <property type="molecule type" value="Genomic_DNA"/>
</dbReference>
<feature type="transmembrane region" description="Helical" evidence="1">
    <location>
        <begin position="47"/>
        <end position="66"/>
    </location>
</feature>
<keyword evidence="1" id="KW-0472">Membrane</keyword>
<organism evidence="2 3">
    <name type="scientific">Corallococcus aberystwythensis</name>
    <dbReference type="NCBI Taxonomy" id="2316722"/>
    <lineage>
        <taxon>Bacteria</taxon>
        <taxon>Pseudomonadati</taxon>
        <taxon>Myxococcota</taxon>
        <taxon>Myxococcia</taxon>
        <taxon>Myxococcales</taxon>
        <taxon>Cystobacterineae</taxon>
        <taxon>Myxococcaceae</taxon>
        <taxon>Corallococcus</taxon>
    </lineage>
</organism>
<reference evidence="3" key="1">
    <citation type="submission" date="2018-09" db="EMBL/GenBank/DDBJ databases">
        <authorList>
            <person name="Livingstone P.G."/>
            <person name="Whitworth D.E."/>
        </authorList>
    </citation>
    <scope>NUCLEOTIDE SEQUENCE [LARGE SCALE GENOMIC DNA]</scope>
    <source>
        <strain evidence="3">AB050A</strain>
    </source>
</reference>
<sequence length="195" mass="21663">MGIIGLVCGFVPSVGVLLALSALGVGQILLGDPHPFPGDPPVDLLTELAFCGWLFLLVGYCCFFVARKVPDRIVHLWRRVLPPLALLSLLAMSPALAQVAGRHWGEWSRLKTVLQDNEARVRALSSRTDGSLTEEEFARAKAWFLEEPVTFRFETEPEPVRLRLLRSVPPYVGVDFGQGRNAMFDPVTMRCVYSN</sequence>
<name>A0A3A8QD74_9BACT</name>